<dbReference type="GO" id="GO:0005524">
    <property type="term" value="F:ATP binding"/>
    <property type="evidence" value="ECO:0007669"/>
    <property type="project" value="UniProtKB-KW"/>
</dbReference>
<protein>
    <recommendedName>
        <fullName evidence="4">2-amino-4-hydroxy-6-hydroxymethyldihydropteridine pyrophosphokinase</fullName>
        <ecNumber evidence="3">2.7.6.3</ecNumber>
    </recommendedName>
    <alternativeName>
        <fullName evidence="11">6-hydroxymethyl-7,8-dihydropterin pyrophosphokinase</fullName>
    </alternativeName>
    <alternativeName>
        <fullName evidence="12">7,8-dihydro-6-hydroxymethylpterin-pyrophosphokinase</fullName>
    </alternativeName>
</protein>
<reference evidence="14 15" key="1">
    <citation type="submission" date="2017-05" db="EMBL/GenBank/DDBJ databases">
        <authorList>
            <person name="Varghese N."/>
            <person name="Submissions S."/>
        </authorList>
    </citation>
    <scope>NUCLEOTIDE SEQUENCE [LARGE SCALE GENOMIC DNA]</scope>
    <source>
        <strain evidence="14 15">DSM 27040</strain>
    </source>
</reference>
<evidence type="ECO:0000256" key="5">
    <source>
        <dbReference type="ARBA" id="ARBA00022679"/>
    </source>
</evidence>
<evidence type="ECO:0000259" key="13">
    <source>
        <dbReference type="PROSITE" id="PS00794"/>
    </source>
</evidence>
<dbReference type="PANTHER" id="PTHR43071:SF1">
    <property type="entry name" value="2-AMINO-4-HYDROXY-6-HYDROXYMETHYLDIHYDROPTERIDINE PYROPHOSPHOKINASE"/>
    <property type="match status" value="1"/>
</dbReference>
<evidence type="ECO:0000256" key="8">
    <source>
        <dbReference type="ARBA" id="ARBA00022840"/>
    </source>
</evidence>
<comment type="function">
    <text evidence="10">Catalyzes the transfer of pyrophosphate from adenosine triphosphate (ATP) to 6-hydroxymethyl-7,8-dihydropterin, an enzymatic step in folate biosynthesis pathway.</text>
</comment>
<dbReference type="PANTHER" id="PTHR43071">
    <property type="entry name" value="2-AMINO-4-HYDROXY-6-HYDROXYMETHYLDIHYDROPTERIDINE PYROPHOSPHOKINASE"/>
    <property type="match status" value="1"/>
</dbReference>
<evidence type="ECO:0000313" key="14">
    <source>
        <dbReference type="EMBL" id="SMO51579.1"/>
    </source>
</evidence>
<evidence type="ECO:0000256" key="3">
    <source>
        <dbReference type="ARBA" id="ARBA00013253"/>
    </source>
</evidence>
<evidence type="ECO:0000256" key="2">
    <source>
        <dbReference type="ARBA" id="ARBA00005810"/>
    </source>
</evidence>
<feature type="domain" description="7,8-dihydro-6-hydroxymethylpterin-pyrophosphokinase" evidence="13">
    <location>
        <begin position="86"/>
        <end position="97"/>
    </location>
</feature>
<evidence type="ECO:0000256" key="9">
    <source>
        <dbReference type="ARBA" id="ARBA00022909"/>
    </source>
</evidence>
<keyword evidence="7 14" id="KW-0418">Kinase</keyword>
<name>A0A521BWM1_SACCC</name>
<dbReference type="NCBIfam" id="TIGR01498">
    <property type="entry name" value="folK"/>
    <property type="match status" value="1"/>
</dbReference>
<dbReference type="PROSITE" id="PS00794">
    <property type="entry name" value="HPPK"/>
    <property type="match status" value="1"/>
</dbReference>
<dbReference type="CDD" id="cd00483">
    <property type="entry name" value="HPPK"/>
    <property type="match status" value="1"/>
</dbReference>
<evidence type="ECO:0000256" key="1">
    <source>
        <dbReference type="ARBA" id="ARBA00005051"/>
    </source>
</evidence>
<evidence type="ECO:0000256" key="7">
    <source>
        <dbReference type="ARBA" id="ARBA00022777"/>
    </source>
</evidence>
<keyword evidence="15" id="KW-1185">Reference proteome</keyword>
<evidence type="ECO:0000256" key="6">
    <source>
        <dbReference type="ARBA" id="ARBA00022741"/>
    </source>
</evidence>
<evidence type="ECO:0000313" key="15">
    <source>
        <dbReference type="Proteomes" id="UP000319040"/>
    </source>
</evidence>
<dbReference type="EMBL" id="FXTB01000002">
    <property type="protein sequence ID" value="SMO51579.1"/>
    <property type="molecule type" value="Genomic_DNA"/>
</dbReference>
<keyword evidence="9" id="KW-0289">Folate biosynthesis</keyword>
<keyword evidence="5" id="KW-0808">Transferase</keyword>
<keyword evidence="8" id="KW-0067">ATP-binding</keyword>
<organism evidence="14 15">
    <name type="scientific">Saccharicrinis carchari</name>
    <dbReference type="NCBI Taxonomy" id="1168039"/>
    <lineage>
        <taxon>Bacteria</taxon>
        <taxon>Pseudomonadati</taxon>
        <taxon>Bacteroidota</taxon>
        <taxon>Bacteroidia</taxon>
        <taxon>Marinilabiliales</taxon>
        <taxon>Marinilabiliaceae</taxon>
        <taxon>Saccharicrinis</taxon>
    </lineage>
</organism>
<dbReference type="OrthoDB" id="1122272at2"/>
<dbReference type="GO" id="GO:0046654">
    <property type="term" value="P:tetrahydrofolate biosynthetic process"/>
    <property type="evidence" value="ECO:0007669"/>
    <property type="project" value="UniProtKB-UniPathway"/>
</dbReference>
<dbReference type="InterPro" id="IPR000550">
    <property type="entry name" value="Hppk"/>
</dbReference>
<accession>A0A521BWM1</accession>
<comment type="pathway">
    <text evidence="1">Cofactor biosynthesis; tetrahydrofolate biosynthesis; 2-amino-4-hydroxy-6-hydroxymethyl-7,8-dihydropteridine diphosphate from 7,8-dihydroneopterin triphosphate: step 4/4.</text>
</comment>
<dbReference type="GO" id="GO:0003848">
    <property type="term" value="F:2-amino-4-hydroxy-6-hydroxymethyldihydropteridine diphosphokinase activity"/>
    <property type="evidence" value="ECO:0007669"/>
    <property type="project" value="UniProtKB-EC"/>
</dbReference>
<keyword evidence="6" id="KW-0547">Nucleotide-binding</keyword>
<dbReference type="Gene3D" id="3.30.70.560">
    <property type="entry name" value="7,8-Dihydro-6-hydroxymethylpterin-pyrophosphokinase HPPK"/>
    <property type="match status" value="1"/>
</dbReference>
<evidence type="ECO:0000256" key="4">
    <source>
        <dbReference type="ARBA" id="ARBA00016218"/>
    </source>
</evidence>
<dbReference type="InterPro" id="IPR035907">
    <property type="entry name" value="Hppk_sf"/>
</dbReference>
<dbReference type="RefSeq" id="WP_142532464.1">
    <property type="nucleotide sequence ID" value="NZ_FXTB01000002.1"/>
</dbReference>
<dbReference type="AlphaFoldDB" id="A0A521BWM1"/>
<dbReference type="UniPathway" id="UPA00077">
    <property type="reaction ID" value="UER00155"/>
</dbReference>
<gene>
    <name evidence="14" type="ORF">SAMN06265379_102148</name>
</gene>
<dbReference type="EC" id="2.7.6.3" evidence="3"/>
<dbReference type="Pfam" id="PF01288">
    <property type="entry name" value="HPPK"/>
    <property type="match status" value="1"/>
</dbReference>
<dbReference type="Proteomes" id="UP000319040">
    <property type="component" value="Unassembled WGS sequence"/>
</dbReference>
<proteinExistence type="inferred from homology"/>
<dbReference type="SUPFAM" id="SSF55083">
    <property type="entry name" value="6-hydroxymethyl-7,8-dihydropterin pyrophosphokinase, HPPK"/>
    <property type="match status" value="1"/>
</dbReference>
<evidence type="ECO:0000256" key="10">
    <source>
        <dbReference type="ARBA" id="ARBA00029409"/>
    </source>
</evidence>
<comment type="similarity">
    <text evidence="2">Belongs to the HPPK family.</text>
</comment>
<evidence type="ECO:0000256" key="12">
    <source>
        <dbReference type="ARBA" id="ARBA00033413"/>
    </source>
</evidence>
<dbReference type="GO" id="GO:0016301">
    <property type="term" value="F:kinase activity"/>
    <property type="evidence" value="ECO:0007669"/>
    <property type="project" value="UniProtKB-KW"/>
</dbReference>
<evidence type="ECO:0000256" key="11">
    <source>
        <dbReference type="ARBA" id="ARBA00029766"/>
    </source>
</evidence>
<sequence length="122" mass="13962">MNKAIIGLGSNIDAPANLNRAVELLKEQFSVVKVSQWMQTQPIGITEQPVFFNGVLVMETTLELKPLETALKNLEDRMGRDRTRPKFGPREIDLDVILWNGQVVDDDYYTRDFLQSLVREVL</sequence>
<dbReference type="GO" id="GO:0046656">
    <property type="term" value="P:folic acid biosynthetic process"/>
    <property type="evidence" value="ECO:0007669"/>
    <property type="project" value="UniProtKB-KW"/>
</dbReference>